<evidence type="ECO:0000313" key="4">
    <source>
        <dbReference type="Proteomes" id="UP001551176"/>
    </source>
</evidence>
<dbReference type="EMBL" id="JBEYXV010000007">
    <property type="protein sequence ID" value="MEU6822200.1"/>
    <property type="molecule type" value="Genomic_DNA"/>
</dbReference>
<keyword evidence="2" id="KW-1133">Transmembrane helix</keyword>
<dbReference type="RefSeq" id="WP_359349051.1">
    <property type="nucleotide sequence ID" value="NZ_JBEYXV010000007.1"/>
</dbReference>
<feature type="region of interest" description="Disordered" evidence="1">
    <location>
        <begin position="1"/>
        <end position="148"/>
    </location>
</feature>
<feature type="compositionally biased region" description="Low complexity" evidence="1">
    <location>
        <begin position="114"/>
        <end position="137"/>
    </location>
</feature>
<accession>A0ABV3BNZ8</accession>
<keyword evidence="2" id="KW-0812">Transmembrane</keyword>
<feature type="compositionally biased region" description="Pro residues" evidence="1">
    <location>
        <begin position="104"/>
        <end position="113"/>
    </location>
</feature>
<keyword evidence="2" id="KW-0472">Membrane</keyword>
<feature type="compositionally biased region" description="Pro residues" evidence="1">
    <location>
        <begin position="70"/>
        <end position="82"/>
    </location>
</feature>
<comment type="caution">
    <text evidence="3">The sequence shown here is derived from an EMBL/GenBank/DDBJ whole genome shotgun (WGS) entry which is preliminary data.</text>
</comment>
<sequence length="272" mass="26603">MSAKSEDDAVPGAGGAGAPEERDPWAPPAEDSVPRPQNAPGSVPGAASEPPSVHDQWTVTSMPGAGPGPWSGPGPVPSPPAHPQAHPHPHPQAAAGNPFAAPGEPVPPPPISPDGPGQVPYGPGQVPYGQGQAPYGYPGNGPQGYPGYPGHPGYQGGPPGYGWPGMPMAPANGMGVAGLVLGIIAAVGFCLWPLAIVLGILAVIFGAVGRGKAKRGEATNGGQALAGIICGAAGIVLGVALLVVLIVVPDEETDIGSRPDDPGYSAAAVAGA</sequence>
<evidence type="ECO:0000256" key="2">
    <source>
        <dbReference type="SAM" id="Phobius"/>
    </source>
</evidence>
<feature type="compositionally biased region" description="Low complexity" evidence="1">
    <location>
        <begin position="91"/>
        <end position="103"/>
    </location>
</feature>
<keyword evidence="4" id="KW-1185">Reference proteome</keyword>
<feature type="transmembrane region" description="Helical" evidence="2">
    <location>
        <begin position="176"/>
        <end position="205"/>
    </location>
</feature>
<dbReference type="Proteomes" id="UP001551176">
    <property type="component" value="Unassembled WGS sequence"/>
</dbReference>
<protein>
    <submittedName>
        <fullName evidence="3">DUF4190 domain-containing protein</fullName>
    </submittedName>
</protein>
<name>A0ABV3BNZ8_9ACTN</name>
<gene>
    <name evidence="3" type="ORF">ABZ921_16360</name>
</gene>
<organism evidence="3 4">
    <name type="scientific">Streptomyces atriruber</name>
    <dbReference type="NCBI Taxonomy" id="545121"/>
    <lineage>
        <taxon>Bacteria</taxon>
        <taxon>Bacillati</taxon>
        <taxon>Actinomycetota</taxon>
        <taxon>Actinomycetes</taxon>
        <taxon>Kitasatosporales</taxon>
        <taxon>Streptomycetaceae</taxon>
        <taxon>Streptomyces</taxon>
    </lineage>
</organism>
<reference evidence="3 4" key="1">
    <citation type="submission" date="2024-06" db="EMBL/GenBank/DDBJ databases">
        <title>The Natural Products Discovery Center: Release of the First 8490 Sequenced Strains for Exploring Actinobacteria Biosynthetic Diversity.</title>
        <authorList>
            <person name="Kalkreuter E."/>
            <person name="Kautsar S.A."/>
            <person name="Yang D."/>
            <person name="Bader C.D."/>
            <person name="Teijaro C.N."/>
            <person name="Fluegel L."/>
            <person name="Davis C.M."/>
            <person name="Simpson J.R."/>
            <person name="Lauterbach L."/>
            <person name="Steele A.D."/>
            <person name="Gui C."/>
            <person name="Meng S."/>
            <person name="Li G."/>
            <person name="Viehrig K."/>
            <person name="Ye F."/>
            <person name="Su P."/>
            <person name="Kiefer A.F."/>
            <person name="Nichols A."/>
            <person name="Cepeda A.J."/>
            <person name="Yan W."/>
            <person name="Fan B."/>
            <person name="Jiang Y."/>
            <person name="Adhikari A."/>
            <person name="Zheng C.-J."/>
            <person name="Schuster L."/>
            <person name="Cowan T.M."/>
            <person name="Smanski M.J."/>
            <person name="Chevrette M.G."/>
            <person name="De Carvalho L.P.S."/>
            <person name="Shen B."/>
        </authorList>
    </citation>
    <scope>NUCLEOTIDE SEQUENCE [LARGE SCALE GENOMIC DNA]</scope>
    <source>
        <strain evidence="3 4">NPDC046838</strain>
    </source>
</reference>
<proteinExistence type="predicted"/>
<feature type="transmembrane region" description="Helical" evidence="2">
    <location>
        <begin position="225"/>
        <end position="248"/>
    </location>
</feature>
<evidence type="ECO:0000313" key="3">
    <source>
        <dbReference type="EMBL" id="MEU6822200.1"/>
    </source>
</evidence>
<evidence type="ECO:0000256" key="1">
    <source>
        <dbReference type="SAM" id="MobiDB-lite"/>
    </source>
</evidence>